<comment type="caution">
    <text evidence="4">The sequence shown here is derived from an EMBL/GenBank/DDBJ whole genome shotgun (WGS) entry which is preliminary data.</text>
</comment>
<keyword evidence="2" id="KW-0442">Lipid degradation</keyword>
<dbReference type="GO" id="GO:0016042">
    <property type="term" value="P:lipid catabolic process"/>
    <property type="evidence" value="ECO:0007669"/>
    <property type="project" value="UniProtKB-UniRule"/>
</dbReference>
<evidence type="ECO:0000313" key="5">
    <source>
        <dbReference type="Proteomes" id="UP000323454"/>
    </source>
</evidence>
<dbReference type="OrthoDB" id="2339873at2"/>
<evidence type="ECO:0000256" key="1">
    <source>
        <dbReference type="ARBA" id="ARBA00023098"/>
    </source>
</evidence>
<dbReference type="GO" id="GO:0016787">
    <property type="term" value="F:hydrolase activity"/>
    <property type="evidence" value="ECO:0007669"/>
    <property type="project" value="UniProtKB-UniRule"/>
</dbReference>
<feature type="short sequence motif" description="GXSXG" evidence="2">
    <location>
        <begin position="41"/>
        <end position="45"/>
    </location>
</feature>
<protein>
    <submittedName>
        <fullName evidence="4">Patatin-like phospholipase family protein</fullName>
    </submittedName>
</protein>
<feature type="active site" description="Proton acceptor" evidence="2">
    <location>
        <position position="184"/>
    </location>
</feature>
<dbReference type="RefSeq" id="WP_149855234.1">
    <property type="nucleotide sequence ID" value="NZ_VUOB01000129.1"/>
</dbReference>
<dbReference type="Pfam" id="PF01734">
    <property type="entry name" value="Patatin"/>
    <property type="match status" value="1"/>
</dbReference>
<evidence type="ECO:0000259" key="3">
    <source>
        <dbReference type="PROSITE" id="PS51635"/>
    </source>
</evidence>
<name>A0A5B2W840_9PSEU</name>
<proteinExistence type="predicted"/>
<dbReference type="SUPFAM" id="SSF52151">
    <property type="entry name" value="FabD/lysophospholipase-like"/>
    <property type="match status" value="1"/>
</dbReference>
<evidence type="ECO:0000256" key="2">
    <source>
        <dbReference type="PROSITE-ProRule" id="PRU01161"/>
    </source>
</evidence>
<dbReference type="Gene3D" id="3.40.1090.10">
    <property type="entry name" value="Cytosolic phospholipase A2 catalytic domain"/>
    <property type="match status" value="2"/>
</dbReference>
<keyword evidence="2" id="KW-0378">Hydrolase</keyword>
<dbReference type="EMBL" id="VUOB01000129">
    <property type="protein sequence ID" value="KAA2246756.1"/>
    <property type="molecule type" value="Genomic_DNA"/>
</dbReference>
<accession>A0A5B2W840</accession>
<feature type="domain" description="PNPLA" evidence="3">
    <location>
        <begin position="7"/>
        <end position="198"/>
    </location>
</feature>
<comment type="caution">
    <text evidence="2">Lacks conserved residue(s) required for the propagation of feature annotation.</text>
</comment>
<dbReference type="AlphaFoldDB" id="A0A5B2W840"/>
<dbReference type="InterPro" id="IPR002641">
    <property type="entry name" value="PNPLA_dom"/>
</dbReference>
<reference evidence="4 5" key="1">
    <citation type="submission" date="2019-09" db="EMBL/GenBank/DDBJ databases">
        <title>Goodfellowia gen. nov., a new genus of the Pseudonocardineae related to Actinoalloteichus, containing Goodfellowia coeruleoviolacea gen. nov., comb. nov. gen. nov., comb. nov.</title>
        <authorList>
            <person name="Labeda D."/>
        </authorList>
    </citation>
    <scope>NUCLEOTIDE SEQUENCE [LARGE SCALE GENOMIC DNA]</scope>
    <source>
        <strain evidence="4 5">AN110305</strain>
    </source>
</reference>
<organism evidence="4 5">
    <name type="scientific">Solihabitans fulvus</name>
    <dbReference type="NCBI Taxonomy" id="1892852"/>
    <lineage>
        <taxon>Bacteria</taxon>
        <taxon>Bacillati</taxon>
        <taxon>Actinomycetota</taxon>
        <taxon>Actinomycetes</taxon>
        <taxon>Pseudonocardiales</taxon>
        <taxon>Pseudonocardiaceae</taxon>
        <taxon>Solihabitans</taxon>
    </lineage>
</organism>
<keyword evidence="5" id="KW-1185">Reference proteome</keyword>
<feature type="active site" description="Nucleophile" evidence="2">
    <location>
        <position position="43"/>
    </location>
</feature>
<dbReference type="Proteomes" id="UP000323454">
    <property type="component" value="Unassembled WGS sequence"/>
</dbReference>
<dbReference type="InterPro" id="IPR016035">
    <property type="entry name" value="Acyl_Trfase/lysoPLipase"/>
</dbReference>
<reference evidence="4 5" key="2">
    <citation type="submission" date="2019-09" db="EMBL/GenBank/DDBJ databases">
        <authorList>
            <person name="Jin C."/>
        </authorList>
    </citation>
    <scope>NUCLEOTIDE SEQUENCE [LARGE SCALE GENOMIC DNA]</scope>
    <source>
        <strain evidence="4 5">AN110305</strain>
    </source>
</reference>
<gene>
    <name evidence="4" type="ORF">F0L68_40530</name>
</gene>
<evidence type="ECO:0000313" key="4">
    <source>
        <dbReference type="EMBL" id="KAA2246756.1"/>
    </source>
</evidence>
<keyword evidence="1 2" id="KW-0443">Lipid metabolism</keyword>
<dbReference type="PROSITE" id="PS51635">
    <property type="entry name" value="PNPLA"/>
    <property type="match status" value="1"/>
</dbReference>
<sequence>MGERALVLGGGGRTGFAWEIGVLAGLAEAGVGLADADLIVGTSAGAMAGVLLTDGADLERHYAGELTPDDATGPPLPAGFALRWGLTLLRHRDPRRFRARVGALALATNAGEAAERRAEVAGRLGGIRHWPRRHLLITAVDADTGDLALFDADRRVDLVDAVAASTAVPGLRSPVTIGGRRYIDAGVRSAANADVVAGHRRVVVLAPIVQGWGPVSGVAAEVDALRHAAEVVLVAPGRAARRALGRSVNELGDPARGPAAAREGRAQAATVAERIAEVWG</sequence>